<dbReference type="EMBL" id="FN649760">
    <property type="protein sequence ID" value="CBJ33817.1"/>
    <property type="molecule type" value="Genomic_DNA"/>
</dbReference>
<gene>
    <name evidence="2" type="ORF">Esi_0625_0005</name>
</gene>
<feature type="compositionally biased region" description="Basic residues" evidence="1">
    <location>
        <begin position="244"/>
        <end position="255"/>
    </location>
</feature>
<sequence>MAASTTGEVHPLLAPYWPGLCSWDGQGSARAVRSLRLAIEEQGGERPGSAFTMLLSESKTAGGAERRRRFAIELKKILESGGDAAVPPKGGRTSLLEVAAGAVGGLSRACSGEMQVLEREFAKPAMELIKVTGPKGENQRYAGALVLRELAENAPAVVYDRRGAFFETIWLVVNDLTSAVVRVRAAAALGAMLQLVHERQSTPKHSRLVLDKIEEGFEQGTAERVHGSLLVIRQLLRHPGPWMAHRHQRRRRRRRGSTEDNNPGPYYGGGGSGGATSGTATPFGGGAATPFGGGGGGGGGAATPFASNNSSGVRLAPQMLPPPARGTGGGGGSGGDLSKMFAGAATPVGAPSTAGSGGGGGGNAAGGGPSTAQSQKGRGAFFPEGGGSVAATAATRGVVPPPPSPHHHNYQAPGTPVLGMLGGGAAGAGAAAAAAAAAAMAEAGQEAEYRVLCERVLARRDHKEVAVRRTVMALLPELVAFFPGGAGEFVEPAVWFLIHTLRQGQRSDRGLAYLSLARLGLAAGTGVWRGAPTLWHSVREVVKEGLAEDRRDFCPQSLACLEVLLKGSR</sequence>
<dbReference type="eggNOG" id="KOG0891">
    <property type="taxonomic scope" value="Eukaryota"/>
</dbReference>
<evidence type="ECO:0000313" key="3">
    <source>
        <dbReference type="Proteomes" id="UP000002630"/>
    </source>
</evidence>
<dbReference type="AlphaFoldDB" id="D7G554"/>
<reference evidence="2 3" key="1">
    <citation type="journal article" date="2010" name="Nature">
        <title>The Ectocarpus genome and the independent evolution of multicellularity in brown algae.</title>
        <authorList>
            <person name="Cock J.M."/>
            <person name="Sterck L."/>
            <person name="Rouze P."/>
            <person name="Scornet D."/>
            <person name="Allen A.E."/>
            <person name="Amoutzias G."/>
            <person name="Anthouard V."/>
            <person name="Artiguenave F."/>
            <person name="Aury J.M."/>
            <person name="Badger J.H."/>
            <person name="Beszteri B."/>
            <person name="Billiau K."/>
            <person name="Bonnet E."/>
            <person name="Bothwell J.H."/>
            <person name="Bowler C."/>
            <person name="Boyen C."/>
            <person name="Brownlee C."/>
            <person name="Carrano C.J."/>
            <person name="Charrier B."/>
            <person name="Cho G.Y."/>
            <person name="Coelho S.M."/>
            <person name="Collen J."/>
            <person name="Corre E."/>
            <person name="Da Silva C."/>
            <person name="Delage L."/>
            <person name="Delaroque N."/>
            <person name="Dittami S.M."/>
            <person name="Doulbeau S."/>
            <person name="Elias M."/>
            <person name="Farnham G."/>
            <person name="Gachon C.M."/>
            <person name="Gschloessl B."/>
            <person name="Heesch S."/>
            <person name="Jabbari K."/>
            <person name="Jubin C."/>
            <person name="Kawai H."/>
            <person name="Kimura K."/>
            <person name="Kloareg B."/>
            <person name="Kupper F.C."/>
            <person name="Lang D."/>
            <person name="Le Bail A."/>
            <person name="Leblanc C."/>
            <person name="Lerouge P."/>
            <person name="Lohr M."/>
            <person name="Lopez P.J."/>
            <person name="Martens C."/>
            <person name="Maumus F."/>
            <person name="Michel G."/>
            <person name="Miranda-Saavedra D."/>
            <person name="Morales J."/>
            <person name="Moreau H."/>
            <person name="Motomura T."/>
            <person name="Nagasato C."/>
            <person name="Napoli C.A."/>
            <person name="Nelson D.R."/>
            <person name="Nyvall-Collen P."/>
            <person name="Peters A.F."/>
            <person name="Pommier C."/>
            <person name="Potin P."/>
            <person name="Poulain J."/>
            <person name="Quesneville H."/>
            <person name="Read B."/>
            <person name="Rensing S.A."/>
            <person name="Ritter A."/>
            <person name="Rousvoal S."/>
            <person name="Samanta M."/>
            <person name="Samson G."/>
            <person name="Schroeder D.C."/>
            <person name="Segurens B."/>
            <person name="Strittmatter M."/>
            <person name="Tonon T."/>
            <person name="Tregear J.W."/>
            <person name="Valentin K."/>
            <person name="von Dassow P."/>
            <person name="Yamagishi T."/>
            <person name="Van de Peer Y."/>
            <person name="Wincker P."/>
        </authorList>
    </citation>
    <scope>NUCLEOTIDE SEQUENCE [LARGE SCALE GENOMIC DNA]</scope>
    <source>
        <strain evidence="3">Ec32 / CCAP1310/4</strain>
    </source>
</reference>
<dbReference type="OrthoDB" id="531205at2759"/>
<dbReference type="Proteomes" id="UP000002630">
    <property type="component" value="Unassembled WGS sequence"/>
</dbReference>
<dbReference type="InParanoid" id="D7G554"/>
<dbReference type="SUPFAM" id="SSF48371">
    <property type="entry name" value="ARM repeat"/>
    <property type="match status" value="1"/>
</dbReference>
<dbReference type="InterPro" id="IPR016024">
    <property type="entry name" value="ARM-type_fold"/>
</dbReference>
<evidence type="ECO:0000313" key="2">
    <source>
        <dbReference type="EMBL" id="CBJ33817.1"/>
    </source>
</evidence>
<accession>D7G554</accession>
<proteinExistence type="predicted"/>
<evidence type="ECO:0000256" key="1">
    <source>
        <dbReference type="SAM" id="MobiDB-lite"/>
    </source>
</evidence>
<protein>
    <submittedName>
        <fullName evidence="2">Uncharacterized protein</fullName>
    </submittedName>
</protein>
<feature type="compositionally biased region" description="Gly residues" evidence="1">
    <location>
        <begin position="355"/>
        <end position="369"/>
    </location>
</feature>
<feature type="compositionally biased region" description="Gly residues" evidence="1">
    <location>
        <begin position="266"/>
        <end position="276"/>
    </location>
</feature>
<organism evidence="2 3">
    <name type="scientific">Ectocarpus siliculosus</name>
    <name type="common">Brown alga</name>
    <name type="synonym">Conferva siliculosa</name>
    <dbReference type="NCBI Taxonomy" id="2880"/>
    <lineage>
        <taxon>Eukaryota</taxon>
        <taxon>Sar</taxon>
        <taxon>Stramenopiles</taxon>
        <taxon>Ochrophyta</taxon>
        <taxon>PX clade</taxon>
        <taxon>Phaeophyceae</taxon>
        <taxon>Ectocarpales</taxon>
        <taxon>Ectocarpaceae</taxon>
        <taxon>Ectocarpus</taxon>
    </lineage>
</organism>
<feature type="compositionally biased region" description="Gly residues" evidence="1">
    <location>
        <begin position="326"/>
        <end position="335"/>
    </location>
</feature>
<name>D7G554_ECTSI</name>
<dbReference type="STRING" id="2880.D7G554"/>
<feature type="region of interest" description="Disordered" evidence="1">
    <location>
        <begin position="242"/>
        <end position="387"/>
    </location>
</feature>
<keyword evidence="3" id="KW-1185">Reference proteome</keyword>
<feature type="compositionally biased region" description="Gly residues" evidence="1">
    <location>
        <begin position="283"/>
        <end position="301"/>
    </location>
</feature>